<dbReference type="EMBL" id="MN739825">
    <property type="protein sequence ID" value="QHT27634.1"/>
    <property type="molecule type" value="Genomic_DNA"/>
</dbReference>
<organism evidence="1">
    <name type="scientific">viral metagenome</name>
    <dbReference type="NCBI Taxonomy" id="1070528"/>
    <lineage>
        <taxon>unclassified sequences</taxon>
        <taxon>metagenomes</taxon>
        <taxon>organismal metagenomes</taxon>
    </lineage>
</organism>
<dbReference type="AlphaFoldDB" id="A0A6C0EER8"/>
<protein>
    <submittedName>
        <fullName evidence="1">Uncharacterized protein</fullName>
    </submittedName>
</protein>
<reference evidence="1" key="1">
    <citation type="journal article" date="2020" name="Nature">
        <title>Giant virus diversity and host interactions through global metagenomics.</title>
        <authorList>
            <person name="Schulz F."/>
            <person name="Roux S."/>
            <person name="Paez-Espino D."/>
            <person name="Jungbluth S."/>
            <person name="Walsh D.A."/>
            <person name="Denef V.J."/>
            <person name="McMahon K.D."/>
            <person name="Konstantinidis K.T."/>
            <person name="Eloe-Fadrosh E.A."/>
            <person name="Kyrpides N.C."/>
            <person name="Woyke T."/>
        </authorList>
    </citation>
    <scope>NUCLEOTIDE SEQUENCE</scope>
    <source>
        <strain evidence="1">GVMAG-M-3300023179-33</strain>
    </source>
</reference>
<evidence type="ECO:0000313" key="1">
    <source>
        <dbReference type="EMBL" id="QHT27634.1"/>
    </source>
</evidence>
<proteinExistence type="predicted"/>
<name>A0A6C0EER8_9ZZZZ</name>
<sequence>MPFSTSTKKMNMVLSVNARPTYYSNIQIESVGSGATVGVLNGVGSIGGSRRVFGQGSMIDKISNLKNSGGCSSCGK</sequence>
<accession>A0A6C0EER8</accession>